<comment type="subcellular location">
    <subcellularLocation>
        <location evidence="1">Cell membrane</location>
        <topology evidence="1">Multi-pass membrane protein</topology>
    </subcellularLocation>
</comment>
<organism evidence="10 11">
    <name type="scientific">Candidatus Roizmanbacteria bacterium GW2011_GWC2_35_12</name>
    <dbReference type="NCBI Taxonomy" id="1618485"/>
    <lineage>
        <taxon>Bacteria</taxon>
        <taxon>Candidatus Roizmaniibacteriota</taxon>
    </lineage>
</organism>
<comment type="caution">
    <text evidence="10">The sequence shown here is derived from an EMBL/GenBank/DDBJ whole genome shotgun (WGS) entry which is preliminary data.</text>
</comment>
<evidence type="ECO:0000256" key="8">
    <source>
        <dbReference type="SAM" id="Phobius"/>
    </source>
</evidence>
<evidence type="ECO:0000259" key="9">
    <source>
        <dbReference type="Pfam" id="PF13231"/>
    </source>
</evidence>
<feature type="domain" description="Glycosyltransferase RgtA/B/C/D-like" evidence="9">
    <location>
        <begin position="79"/>
        <end position="231"/>
    </location>
</feature>
<feature type="transmembrane region" description="Helical" evidence="8">
    <location>
        <begin position="338"/>
        <end position="356"/>
    </location>
</feature>
<feature type="transmembrane region" description="Helical" evidence="8">
    <location>
        <begin position="126"/>
        <end position="146"/>
    </location>
</feature>
<evidence type="ECO:0000256" key="4">
    <source>
        <dbReference type="ARBA" id="ARBA00022679"/>
    </source>
</evidence>
<proteinExistence type="predicted"/>
<feature type="transmembrane region" description="Helical" evidence="8">
    <location>
        <begin position="176"/>
        <end position="203"/>
    </location>
</feature>
<keyword evidence="7 8" id="KW-0472">Membrane</keyword>
<reference evidence="10 11" key="1">
    <citation type="journal article" date="2015" name="Nature">
        <title>rRNA introns, odd ribosomes, and small enigmatic genomes across a large radiation of phyla.</title>
        <authorList>
            <person name="Brown C.T."/>
            <person name="Hug L.A."/>
            <person name="Thomas B.C."/>
            <person name="Sharon I."/>
            <person name="Castelle C.J."/>
            <person name="Singh A."/>
            <person name="Wilkins M.J."/>
            <person name="Williams K.H."/>
            <person name="Banfield J.F."/>
        </authorList>
    </citation>
    <scope>NUCLEOTIDE SEQUENCE [LARGE SCALE GENOMIC DNA]</scope>
</reference>
<evidence type="ECO:0000256" key="1">
    <source>
        <dbReference type="ARBA" id="ARBA00004651"/>
    </source>
</evidence>
<evidence type="ECO:0000256" key="2">
    <source>
        <dbReference type="ARBA" id="ARBA00022475"/>
    </source>
</evidence>
<keyword evidence="2" id="KW-1003">Cell membrane</keyword>
<keyword evidence="4 10" id="KW-0808">Transferase</keyword>
<evidence type="ECO:0000313" key="10">
    <source>
        <dbReference type="EMBL" id="KKP67821.1"/>
    </source>
</evidence>
<dbReference type="Pfam" id="PF13231">
    <property type="entry name" value="PMT_2"/>
    <property type="match status" value="1"/>
</dbReference>
<feature type="transmembrane region" description="Helical" evidence="8">
    <location>
        <begin position="244"/>
        <end position="266"/>
    </location>
</feature>
<feature type="transmembrane region" description="Helical" evidence="8">
    <location>
        <begin position="363"/>
        <end position="383"/>
    </location>
</feature>
<evidence type="ECO:0000256" key="5">
    <source>
        <dbReference type="ARBA" id="ARBA00022692"/>
    </source>
</evidence>
<dbReference type="AlphaFoldDB" id="A0A0G0BVL6"/>
<dbReference type="InterPro" id="IPR038731">
    <property type="entry name" value="RgtA/B/C-like"/>
</dbReference>
<gene>
    <name evidence="10" type="ORF">UR63_C0009G0011</name>
</gene>
<dbReference type="Proteomes" id="UP000034127">
    <property type="component" value="Unassembled WGS sequence"/>
</dbReference>
<evidence type="ECO:0000313" key="11">
    <source>
        <dbReference type="Proteomes" id="UP000034127"/>
    </source>
</evidence>
<dbReference type="EMBL" id="LBPX01000009">
    <property type="protein sequence ID" value="KKP67821.1"/>
    <property type="molecule type" value="Genomic_DNA"/>
</dbReference>
<dbReference type="GO" id="GO:0009103">
    <property type="term" value="P:lipopolysaccharide biosynthetic process"/>
    <property type="evidence" value="ECO:0007669"/>
    <property type="project" value="UniProtKB-ARBA"/>
</dbReference>
<evidence type="ECO:0000256" key="6">
    <source>
        <dbReference type="ARBA" id="ARBA00022989"/>
    </source>
</evidence>
<feature type="transmembrane region" description="Helical" evidence="8">
    <location>
        <begin position="215"/>
        <end position="232"/>
    </location>
</feature>
<accession>A0A0G0BVL6</accession>
<evidence type="ECO:0000256" key="3">
    <source>
        <dbReference type="ARBA" id="ARBA00022676"/>
    </source>
</evidence>
<keyword evidence="6 8" id="KW-1133">Transmembrane helix</keyword>
<dbReference type="GO" id="GO:0005886">
    <property type="term" value="C:plasma membrane"/>
    <property type="evidence" value="ECO:0007669"/>
    <property type="project" value="UniProtKB-SubCell"/>
</dbReference>
<dbReference type="GO" id="GO:0016763">
    <property type="term" value="F:pentosyltransferase activity"/>
    <property type="evidence" value="ECO:0007669"/>
    <property type="project" value="TreeGrafter"/>
</dbReference>
<feature type="transmembrane region" description="Helical" evidence="8">
    <location>
        <begin position="317"/>
        <end position="332"/>
    </location>
</feature>
<protein>
    <submittedName>
        <fullName evidence="10">Dolichyl-phosphate-mannose-protein mannosyltransferase</fullName>
    </submittedName>
</protein>
<feature type="transmembrane region" description="Helical" evidence="8">
    <location>
        <begin position="286"/>
        <end position="305"/>
    </location>
</feature>
<dbReference type="PANTHER" id="PTHR33908:SF11">
    <property type="entry name" value="MEMBRANE PROTEIN"/>
    <property type="match status" value="1"/>
</dbReference>
<dbReference type="InterPro" id="IPR050297">
    <property type="entry name" value="LipidA_mod_glycosyltrf_83"/>
</dbReference>
<feature type="transmembrane region" description="Helical" evidence="8">
    <location>
        <begin position="152"/>
        <end position="169"/>
    </location>
</feature>
<feature type="transmembrane region" description="Helical" evidence="8">
    <location>
        <begin position="99"/>
        <end position="119"/>
    </location>
</feature>
<dbReference type="PANTHER" id="PTHR33908">
    <property type="entry name" value="MANNOSYLTRANSFERASE YKCB-RELATED"/>
    <property type="match status" value="1"/>
</dbReference>
<keyword evidence="3 10" id="KW-0328">Glycosyltransferase</keyword>
<name>A0A0G0BVL6_9BACT</name>
<sequence>MDKILFMKKIIQFVKENSFLFIVCWLFALSLIFRVFQLDHFISYHQDQVRDLFYIKDNFERGQIILLGPKASVGNFFLPPFWYYLMSLAYIFSKSPLSPAFLTAILSSATTVIIFLFVNKFFNKKIAFISAILYALSPLSIEYSRFAWNPNPIPLFTILTFYFLYRFLFENDNKSFYYGAIAANLAFQLHYQGLVIVIFYFLVNIFYRKINLKSFIKYIFLNILLIFPFLLYEIKNGFANTSGIVNFLINTQTIIKLKLFGVPFFIKFIIRDFSLFLSRVLLFKNQIIGYFLLGIFSISMFLKIITFRKVDRLEKPILIFLVTSFIMLFFYKNSLIDFYLLFLIPIIIIYFIFLLFKLKSQKAVFLIIFFILIVNLGKSPTFGNYDKTYLWVKESIKLVSQEKNYCVSYNIFPQNYIESKLKYAMTLPKNQPVYQNCDVYMYYQCNPRIMTGFYFCENPVCKYKPIDLNNAELIDMYPLYSGVKIYKIQF</sequence>
<keyword evidence="5 8" id="KW-0812">Transmembrane</keyword>
<feature type="transmembrane region" description="Helical" evidence="8">
    <location>
        <begin position="18"/>
        <end position="36"/>
    </location>
</feature>
<evidence type="ECO:0000256" key="7">
    <source>
        <dbReference type="ARBA" id="ARBA00023136"/>
    </source>
</evidence>